<evidence type="ECO:0000313" key="3">
    <source>
        <dbReference type="Proteomes" id="UP000446768"/>
    </source>
</evidence>
<feature type="domain" description="DUF2169" evidence="1">
    <location>
        <begin position="45"/>
        <end position="132"/>
    </location>
</feature>
<name>A0A7X2IUZ8_9BURK</name>
<dbReference type="AlphaFoldDB" id="A0A7X2IUZ8"/>
<dbReference type="Proteomes" id="UP000446768">
    <property type="component" value="Unassembled WGS sequence"/>
</dbReference>
<evidence type="ECO:0000259" key="1">
    <source>
        <dbReference type="Pfam" id="PF09937"/>
    </source>
</evidence>
<dbReference type="EMBL" id="WKJJ01000026">
    <property type="protein sequence ID" value="MRV75983.1"/>
    <property type="molecule type" value="Genomic_DNA"/>
</dbReference>
<reference evidence="2 3" key="1">
    <citation type="submission" date="2019-11" db="EMBL/GenBank/DDBJ databases">
        <title>Novel species isolated from a subtropical stream in China.</title>
        <authorList>
            <person name="Lu H."/>
        </authorList>
    </citation>
    <scope>NUCLEOTIDE SEQUENCE [LARGE SCALE GENOMIC DNA]</scope>
    <source>
        <strain evidence="2 3">FT92W</strain>
    </source>
</reference>
<keyword evidence="3" id="KW-1185">Reference proteome</keyword>
<dbReference type="InterPro" id="IPR018683">
    <property type="entry name" value="DUF2169"/>
</dbReference>
<proteinExistence type="predicted"/>
<gene>
    <name evidence="2" type="ORF">GJ700_30145</name>
</gene>
<organism evidence="2 3">
    <name type="scientific">Pseudoduganella rivuli</name>
    <dbReference type="NCBI Taxonomy" id="2666085"/>
    <lineage>
        <taxon>Bacteria</taxon>
        <taxon>Pseudomonadati</taxon>
        <taxon>Pseudomonadota</taxon>
        <taxon>Betaproteobacteria</taxon>
        <taxon>Burkholderiales</taxon>
        <taxon>Oxalobacteraceae</taxon>
        <taxon>Telluria group</taxon>
        <taxon>Pseudoduganella</taxon>
    </lineage>
</organism>
<accession>A0A7X2IUZ8</accession>
<evidence type="ECO:0000313" key="2">
    <source>
        <dbReference type="EMBL" id="MRV75983.1"/>
    </source>
</evidence>
<feature type="domain" description="DUF2169" evidence="1">
    <location>
        <begin position="178"/>
        <end position="447"/>
    </location>
</feature>
<comment type="caution">
    <text evidence="2">The sequence shown here is derived from an EMBL/GenBank/DDBJ whole genome shotgun (WGS) entry which is preliminary data.</text>
</comment>
<protein>
    <submittedName>
        <fullName evidence="2">DUF2169 domain-containing protein</fullName>
    </submittedName>
</protein>
<dbReference type="Pfam" id="PF09937">
    <property type="entry name" value="DUF2169"/>
    <property type="match status" value="2"/>
</dbReference>
<sequence>MARRRRRHQSGRLTVEFPAIPSLRFDNRTGFDALHFDTVDQNGVAFHVIAAKTAYALRPGDAPGQALLIPVDEAALLHVTDVHHGDDIEQSVRYENDLAPYKPLCDIVVVGDAHPPAGAAAPWFDVSLRVQRPDLPPRLPERPHPLNPWQPLSPEVYQQWQRELAAAERTPQPGEVLVDKTLRVHGERRLHRHAAPLRWLQGTPWRLGSAAASSRVPLRYEYAFGGECRVEAADAFAAQIPDQHKLTREQQAAYPGTNNPPIAHDACHGNPVGAGFTRDWYVQASGIASLPAPRIEYPAMPFTAKAFWQSACGNEPFTVAGMGYVGRGWLPRRNLIGHVDIKRTWHDDDIPLLPKDFDFRYWNGAPADQQCPHLEGGERFVLVNLCAADAGYAGADADGNSVVSFTLPRQALFALTAGADGVVSALPLAIDTVVIDLDNAQVDLTWRLAIVADGAFDEARLHHAATPEALARLHELTTSAAALS</sequence>